<reference evidence="3 4" key="1">
    <citation type="submission" date="2020-03" db="EMBL/GenBank/DDBJ databases">
        <title>Whole genome shotgun sequence of Phytohabitans houttuyneae NBRC 108639.</title>
        <authorList>
            <person name="Komaki H."/>
            <person name="Tamura T."/>
        </authorList>
    </citation>
    <scope>NUCLEOTIDE SEQUENCE [LARGE SCALE GENOMIC DNA]</scope>
    <source>
        <strain evidence="3 4">NBRC 108639</strain>
    </source>
</reference>
<organism evidence="3 4">
    <name type="scientific">Phytohabitans houttuyneae</name>
    <dbReference type="NCBI Taxonomy" id="1076126"/>
    <lineage>
        <taxon>Bacteria</taxon>
        <taxon>Bacillati</taxon>
        <taxon>Actinomycetota</taxon>
        <taxon>Actinomycetes</taxon>
        <taxon>Micromonosporales</taxon>
        <taxon>Micromonosporaceae</taxon>
    </lineage>
</organism>
<dbReference type="Proteomes" id="UP000482800">
    <property type="component" value="Unassembled WGS sequence"/>
</dbReference>
<keyword evidence="2" id="KW-0472">Membrane</keyword>
<feature type="region of interest" description="Disordered" evidence="1">
    <location>
        <begin position="23"/>
        <end position="56"/>
    </location>
</feature>
<dbReference type="AlphaFoldDB" id="A0A6V8KD38"/>
<dbReference type="EMBL" id="BLPF01000001">
    <property type="protein sequence ID" value="GFJ79587.1"/>
    <property type="molecule type" value="Genomic_DNA"/>
</dbReference>
<sequence length="100" mass="10777">MSEPARRHGRTVGRAAVRRTVARANPQVTRRPAARGVAEPIDTSTRPVPPPDATAPIFVDHSGRRARVLRRVAYSLVLIALALLALLWLSQASVLGAEVP</sequence>
<proteinExistence type="predicted"/>
<evidence type="ECO:0000256" key="1">
    <source>
        <dbReference type="SAM" id="MobiDB-lite"/>
    </source>
</evidence>
<name>A0A6V8KD38_9ACTN</name>
<evidence type="ECO:0000313" key="4">
    <source>
        <dbReference type="Proteomes" id="UP000482800"/>
    </source>
</evidence>
<gene>
    <name evidence="3" type="ORF">Phou_037670</name>
</gene>
<keyword evidence="2" id="KW-1133">Transmembrane helix</keyword>
<protein>
    <submittedName>
        <fullName evidence="3">Uncharacterized protein</fullName>
    </submittedName>
</protein>
<reference evidence="3 4" key="2">
    <citation type="submission" date="2020-03" db="EMBL/GenBank/DDBJ databases">
        <authorList>
            <person name="Ichikawa N."/>
            <person name="Kimura A."/>
            <person name="Kitahashi Y."/>
            <person name="Uohara A."/>
        </authorList>
    </citation>
    <scope>NUCLEOTIDE SEQUENCE [LARGE SCALE GENOMIC DNA]</scope>
    <source>
        <strain evidence="3 4">NBRC 108639</strain>
    </source>
</reference>
<keyword evidence="4" id="KW-1185">Reference proteome</keyword>
<comment type="caution">
    <text evidence="3">The sequence shown here is derived from an EMBL/GenBank/DDBJ whole genome shotgun (WGS) entry which is preliminary data.</text>
</comment>
<evidence type="ECO:0000256" key="2">
    <source>
        <dbReference type="SAM" id="Phobius"/>
    </source>
</evidence>
<evidence type="ECO:0000313" key="3">
    <source>
        <dbReference type="EMBL" id="GFJ79587.1"/>
    </source>
</evidence>
<accession>A0A6V8KD38</accession>
<feature type="transmembrane region" description="Helical" evidence="2">
    <location>
        <begin position="72"/>
        <end position="90"/>
    </location>
</feature>
<keyword evidence="2" id="KW-0812">Transmembrane</keyword>